<dbReference type="CDD" id="cd06267">
    <property type="entry name" value="PBP1_LacI_sugar_binding-like"/>
    <property type="match status" value="1"/>
</dbReference>
<dbReference type="CDD" id="cd07377">
    <property type="entry name" value="WHTH_GntR"/>
    <property type="match status" value="1"/>
</dbReference>
<reference evidence="5 6" key="1">
    <citation type="submission" date="2021-04" db="EMBL/GenBank/DDBJ databases">
        <authorList>
            <person name="Ivanova A."/>
        </authorList>
    </citation>
    <scope>NUCLEOTIDE SEQUENCE [LARGE SCALE GENOMIC DNA]</scope>
    <source>
        <strain evidence="5 6">G18</strain>
    </source>
</reference>
<keyword evidence="1" id="KW-0805">Transcription regulation</keyword>
<dbReference type="InterPro" id="IPR046335">
    <property type="entry name" value="LacI/GalR-like_sensor"/>
</dbReference>
<dbReference type="PANTHER" id="PTHR30146">
    <property type="entry name" value="LACI-RELATED TRANSCRIPTIONAL REPRESSOR"/>
    <property type="match status" value="1"/>
</dbReference>
<dbReference type="PANTHER" id="PTHR30146:SF109">
    <property type="entry name" value="HTH-TYPE TRANSCRIPTIONAL REGULATOR GALS"/>
    <property type="match status" value="1"/>
</dbReference>
<dbReference type="Pfam" id="PF00392">
    <property type="entry name" value="GntR"/>
    <property type="match status" value="1"/>
</dbReference>
<dbReference type="InterPro" id="IPR028082">
    <property type="entry name" value="Peripla_BP_I"/>
</dbReference>
<dbReference type="InterPro" id="IPR000524">
    <property type="entry name" value="Tscrpt_reg_HTH_GntR"/>
</dbReference>
<evidence type="ECO:0000256" key="2">
    <source>
        <dbReference type="ARBA" id="ARBA00023125"/>
    </source>
</evidence>
<evidence type="ECO:0000313" key="5">
    <source>
        <dbReference type="EMBL" id="MBP3958312.1"/>
    </source>
</evidence>
<evidence type="ECO:0000256" key="1">
    <source>
        <dbReference type="ARBA" id="ARBA00023015"/>
    </source>
</evidence>
<evidence type="ECO:0000256" key="3">
    <source>
        <dbReference type="ARBA" id="ARBA00023163"/>
    </source>
</evidence>
<evidence type="ECO:0000313" key="6">
    <source>
        <dbReference type="Proteomes" id="UP000676565"/>
    </source>
</evidence>
<proteinExistence type="predicted"/>
<dbReference type="Gene3D" id="3.40.50.2300">
    <property type="match status" value="2"/>
</dbReference>
<dbReference type="PROSITE" id="PS50949">
    <property type="entry name" value="HTH_GNTR"/>
    <property type="match status" value="1"/>
</dbReference>
<keyword evidence="6" id="KW-1185">Reference proteome</keyword>
<name>A0ABS5BX47_9BACT</name>
<keyword evidence="2" id="KW-0238">DNA-binding</keyword>
<dbReference type="Proteomes" id="UP000676565">
    <property type="component" value="Unassembled WGS sequence"/>
</dbReference>
<dbReference type="InterPro" id="IPR036388">
    <property type="entry name" value="WH-like_DNA-bd_sf"/>
</dbReference>
<dbReference type="InterPro" id="IPR036390">
    <property type="entry name" value="WH_DNA-bd_sf"/>
</dbReference>
<dbReference type="SUPFAM" id="SSF53822">
    <property type="entry name" value="Periplasmic binding protein-like I"/>
    <property type="match status" value="1"/>
</dbReference>
<accession>A0ABS5BX47</accession>
<gene>
    <name evidence="5" type="ORF">J8F10_23945</name>
</gene>
<dbReference type="EMBL" id="JAGKQQ010000001">
    <property type="protein sequence ID" value="MBP3958312.1"/>
    <property type="molecule type" value="Genomic_DNA"/>
</dbReference>
<protein>
    <submittedName>
        <fullName evidence="5">GntR family transcriptional regulator</fullName>
    </submittedName>
</protein>
<keyword evidence="3" id="KW-0804">Transcription</keyword>
<evidence type="ECO:0000259" key="4">
    <source>
        <dbReference type="PROSITE" id="PS50949"/>
    </source>
</evidence>
<organism evidence="5 6">
    <name type="scientific">Gemmata palustris</name>
    <dbReference type="NCBI Taxonomy" id="2822762"/>
    <lineage>
        <taxon>Bacteria</taxon>
        <taxon>Pseudomonadati</taxon>
        <taxon>Planctomycetota</taxon>
        <taxon>Planctomycetia</taxon>
        <taxon>Gemmatales</taxon>
        <taxon>Gemmataceae</taxon>
        <taxon>Gemmata</taxon>
    </lineage>
</organism>
<dbReference type="Pfam" id="PF13377">
    <property type="entry name" value="Peripla_BP_3"/>
    <property type="match status" value="1"/>
</dbReference>
<dbReference type="PRINTS" id="PR00035">
    <property type="entry name" value="HTHGNTR"/>
</dbReference>
<dbReference type="Gene3D" id="1.10.10.10">
    <property type="entry name" value="Winged helix-like DNA-binding domain superfamily/Winged helix DNA-binding domain"/>
    <property type="match status" value="1"/>
</dbReference>
<dbReference type="SUPFAM" id="SSF46785">
    <property type="entry name" value="Winged helix' DNA-binding domain"/>
    <property type="match status" value="1"/>
</dbReference>
<sequence length="376" mass="39996">MPSEPKHRQISRELMTEIAAGRYAPAGRLPSESQLVARFGASRPTVARALRDLQEQGLIERRVGSGSFVSRRAPAAPGALRQLGLLTPGLGTTEFFEAVCGELAGLARVHEYGLFWGGGSLAGAQGDTSPEAAEAICEQIVRREVSGVFFAPAEQAPRARDVNLRVTERLQKAGIAVVLLDRDVVPFPARSPFDLVGVDNFAGGYLQADHLLRLGCRRPVYLARPLSAPTVAARIAGAREAVIARGPGAPPDFVRIGDPADRSLVRDLTGAGGADAVICANDHLAAELLRAFAREGVRVPRDVQVVGFDDVRYAGLLSVPLTTVHQPCREIATAAFRAMLDRVTDPGLPARGVSLSPRLVVRESCGAYLHRGEGGE</sequence>
<dbReference type="SMART" id="SM00345">
    <property type="entry name" value="HTH_GNTR"/>
    <property type="match status" value="1"/>
</dbReference>
<comment type="caution">
    <text evidence="5">The sequence shown here is derived from an EMBL/GenBank/DDBJ whole genome shotgun (WGS) entry which is preliminary data.</text>
</comment>
<feature type="domain" description="HTH gntR-type" evidence="4">
    <location>
        <begin position="4"/>
        <end position="72"/>
    </location>
</feature>
<dbReference type="RefSeq" id="WP_210658173.1">
    <property type="nucleotide sequence ID" value="NZ_JAGKQQ010000001.1"/>
</dbReference>